<feature type="compositionally biased region" description="Basic and acidic residues" evidence="1">
    <location>
        <begin position="506"/>
        <end position="516"/>
    </location>
</feature>
<evidence type="ECO:0000256" key="1">
    <source>
        <dbReference type="SAM" id="MobiDB-lite"/>
    </source>
</evidence>
<dbReference type="InterPro" id="IPR036397">
    <property type="entry name" value="RNaseH_sf"/>
</dbReference>
<dbReference type="PANTHER" id="PTHR42648">
    <property type="entry name" value="TRANSPOSASE, PUTATIVE-RELATED"/>
    <property type="match status" value="1"/>
</dbReference>
<protein>
    <submittedName>
        <fullName evidence="3">Retrovirus-related Pol polyprotein from transposon TNT 1-94</fullName>
    </submittedName>
</protein>
<dbReference type="Gene3D" id="3.30.420.10">
    <property type="entry name" value="Ribonuclease H-like superfamily/Ribonuclease H"/>
    <property type="match status" value="1"/>
</dbReference>
<feature type="compositionally biased region" description="Basic and acidic residues" evidence="1">
    <location>
        <begin position="674"/>
        <end position="687"/>
    </location>
</feature>
<comment type="caution">
    <text evidence="3">The sequence shown here is derived from an EMBL/GenBank/DDBJ whole genome shotgun (WGS) entry which is preliminary data.</text>
</comment>
<dbReference type="InterPro" id="IPR012337">
    <property type="entry name" value="RNaseH-like_sf"/>
</dbReference>
<accession>A0A699I0K8</accession>
<gene>
    <name evidence="3" type="ORF">Tci_448658</name>
</gene>
<dbReference type="InterPro" id="IPR039537">
    <property type="entry name" value="Retrotran_Ty1/copia-like"/>
</dbReference>
<dbReference type="InterPro" id="IPR057670">
    <property type="entry name" value="SH3_retrovirus"/>
</dbReference>
<feature type="region of interest" description="Disordered" evidence="1">
    <location>
        <begin position="389"/>
        <end position="422"/>
    </location>
</feature>
<feature type="compositionally biased region" description="Basic and acidic residues" evidence="1">
    <location>
        <begin position="404"/>
        <end position="414"/>
    </location>
</feature>
<feature type="domain" description="Retroviral polymerase SH3-like" evidence="2">
    <location>
        <begin position="85"/>
        <end position="139"/>
    </location>
</feature>
<proteinExistence type="predicted"/>
<name>A0A699I0K8_TANCI</name>
<feature type="region of interest" description="Disordered" evidence="1">
    <location>
        <begin position="450"/>
        <end position="528"/>
    </location>
</feature>
<sequence length="701" mass="78089">MNFSNFSSSYTPEKNGVAERKTRTLIEAARIMLSRSDFSKQYWTEAVATAYTQNRFTILQRHLKTPYEVFHKRILNINFLYVFGCPLYIHNHKDHLVKFDEKDDDGYLIGYSLVSKAFRVFTIRKQQIEETYHITFDESPDAIKFSKPVEDASVQNTSPIANSCLSIPSLVTPAPQDRWSQYKHIELVNIISDPGDGMLSSSMPKELGAVSAHECLFVYFLSEEEPKKFYAQEQSILISNIIIRDYILKGDIELHFIPTQYQLADIFTKPLDEPTFKRLIVELCEIKGDIGINTFRNALRAHYLSHSSKYVLLPSITIARPCFATTGYSGEIREKGTLKKSFLPPRWRLLMGQIIQCLGGKTGGLDQISNKDATILYCLANVVVPQGKKPEATSRLKRNQSLKHTSESKTEASKSKTGQSKMETFSCLAKDKSPSHPLPPTPVVGEMHKEAQQAVGGPTSLGASSKDEAHPQLSSGHDALADSTANADLGNSAPNHSIPSQQDQTKSARDGLKTTHSDSGTNEESRADDISKKIKLEDLSNFLKDTITAFFTPDSPQDELIIISDESEEEKSKKDDTHATSHDVPEDNSFPHPPSLKLAQIQELMAWDLLTEFQVLPVIVSLVQQKLKNLDSLPSLLNKVTKTLKRFSTVVENASRAATTDVPSADQATASPTEGEKNTTKDAETNQKNELVDLLGTYVVT</sequence>
<dbReference type="GO" id="GO:0003676">
    <property type="term" value="F:nucleic acid binding"/>
    <property type="evidence" value="ECO:0007669"/>
    <property type="project" value="InterPro"/>
</dbReference>
<feature type="compositionally biased region" description="Polar residues" evidence="1">
    <location>
        <begin position="655"/>
        <end position="672"/>
    </location>
</feature>
<feature type="region of interest" description="Disordered" evidence="1">
    <location>
        <begin position="655"/>
        <end position="687"/>
    </location>
</feature>
<evidence type="ECO:0000259" key="2">
    <source>
        <dbReference type="Pfam" id="PF25597"/>
    </source>
</evidence>
<feature type="non-terminal residue" evidence="3">
    <location>
        <position position="701"/>
    </location>
</feature>
<feature type="compositionally biased region" description="Basic and acidic residues" evidence="1">
    <location>
        <begin position="570"/>
        <end position="585"/>
    </location>
</feature>
<dbReference type="EMBL" id="BKCJ010207727">
    <property type="protein sequence ID" value="GEY76684.1"/>
    <property type="molecule type" value="Genomic_DNA"/>
</dbReference>
<evidence type="ECO:0000313" key="3">
    <source>
        <dbReference type="EMBL" id="GEY76684.1"/>
    </source>
</evidence>
<feature type="compositionally biased region" description="Polar residues" evidence="1">
    <location>
        <begin position="492"/>
        <end position="505"/>
    </location>
</feature>
<dbReference type="SUPFAM" id="SSF53098">
    <property type="entry name" value="Ribonuclease H-like"/>
    <property type="match status" value="1"/>
</dbReference>
<dbReference type="PANTHER" id="PTHR42648:SF32">
    <property type="entry name" value="RIBONUCLEASE H-LIKE DOMAIN, GAG-PRE-INTEGRASE DOMAIN PROTEIN-RELATED"/>
    <property type="match status" value="1"/>
</dbReference>
<dbReference type="Pfam" id="PF25597">
    <property type="entry name" value="SH3_retrovirus"/>
    <property type="match status" value="1"/>
</dbReference>
<dbReference type="AlphaFoldDB" id="A0A699I0K8"/>
<feature type="region of interest" description="Disordered" evidence="1">
    <location>
        <begin position="566"/>
        <end position="592"/>
    </location>
</feature>
<organism evidence="3">
    <name type="scientific">Tanacetum cinerariifolium</name>
    <name type="common">Dalmatian daisy</name>
    <name type="synonym">Chrysanthemum cinerariifolium</name>
    <dbReference type="NCBI Taxonomy" id="118510"/>
    <lineage>
        <taxon>Eukaryota</taxon>
        <taxon>Viridiplantae</taxon>
        <taxon>Streptophyta</taxon>
        <taxon>Embryophyta</taxon>
        <taxon>Tracheophyta</taxon>
        <taxon>Spermatophyta</taxon>
        <taxon>Magnoliopsida</taxon>
        <taxon>eudicotyledons</taxon>
        <taxon>Gunneridae</taxon>
        <taxon>Pentapetalae</taxon>
        <taxon>asterids</taxon>
        <taxon>campanulids</taxon>
        <taxon>Asterales</taxon>
        <taxon>Asteraceae</taxon>
        <taxon>Asteroideae</taxon>
        <taxon>Anthemideae</taxon>
        <taxon>Anthemidinae</taxon>
        <taxon>Tanacetum</taxon>
    </lineage>
</organism>
<reference evidence="3" key="1">
    <citation type="journal article" date="2019" name="Sci. Rep.">
        <title>Draft genome of Tanacetum cinerariifolium, the natural source of mosquito coil.</title>
        <authorList>
            <person name="Yamashiro T."/>
            <person name="Shiraishi A."/>
            <person name="Satake H."/>
            <person name="Nakayama K."/>
        </authorList>
    </citation>
    <scope>NUCLEOTIDE SEQUENCE</scope>
</reference>